<proteinExistence type="inferred from homology"/>
<evidence type="ECO:0000256" key="1">
    <source>
        <dbReference type="ARBA" id="ARBA00004685"/>
    </source>
</evidence>
<organism evidence="4 5">
    <name type="scientific">Aspergillus bertholletiae</name>
    <dbReference type="NCBI Taxonomy" id="1226010"/>
    <lineage>
        <taxon>Eukaryota</taxon>
        <taxon>Fungi</taxon>
        <taxon>Dikarya</taxon>
        <taxon>Ascomycota</taxon>
        <taxon>Pezizomycotina</taxon>
        <taxon>Eurotiomycetes</taxon>
        <taxon>Eurotiomycetidae</taxon>
        <taxon>Eurotiales</taxon>
        <taxon>Aspergillaceae</taxon>
        <taxon>Aspergillus</taxon>
        <taxon>Aspergillus subgen. Circumdati</taxon>
    </lineage>
</organism>
<dbReference type="Pfam" id="PF11807">
    <property type="entry name" value="UstYa"/>
    <property type="match status" value="1"/>
</dbReference>
<dbReference type="EMBL" id="ML736292">
    <property type="protein sequence ID" value="KAE8374158.1"/>
    <property type="molecule type" value="Genomic_DNA"/>
</dbReference>
<dbReference type="PANTHER" id="PTHR33365:SF4">
    <property type="entry name" value="CYCLOCHLOROTINE BIOSYNTHESIS PROTEIN O"/>
    <property type="match status" value="1"/>
</dbReference>
<dbReference type="PANTHER" id="PTHR33365">
    <property type="entry name" value="YALI0B05434P"/>
    <property type="match status" value="1"/>
</dbReference>
<comment type="similarity">
    <text evidence="2">Belongs to the ustYa family.</text>
</comment>
<evidence type="ECO:0000256" key="3">
    <source>
        <dbReference type="SAM" id="MobiDB-lite"/>
    </source>
</evidence>
<protein>
    <recommendedName>
        <fullName evidence="6">Cyclochlorotine biosynthesis protein O</fullName>
    </recommendedName>
</protein>
<evidence type="ECO:0000256" key="2">
    <source>
        <dbReference type="ARBA" id="ARBA00035112"/>
    </source>
</evidence>
<dbReference type="GO" id="GO:0043386">
    <property type="term" value="P:mycotoxin biosynthetic process"/>
    <property type="evidence" value="ECO:0007669"/>
    <property type="project" value="InterPro"/>
</dbReference>
<feature type="compositionally biased region" description="Acidic residues" evidence="3">
    <location>
        <begin position="12"/>
        <end position="22"/>
    </location>
</feature>
<comment type="pathway">
    <text evidence="1">Mycotoxin biosynthesis.</text>
</comment>
<dbReference type="OrthoDB" id="3687641at2759"/>
<keyword evidence="5" id="KW-1185">Reference proteome</keyword>
<evidence type="ECO:0000313" key="4">
    <source>
        <dbReference type="EMBL" id="KAE8374158.1"/>
    </source>
</evidence>
<evidence type="ECO:0008006" key="6">
    <source>
        <dbReference type="Google" id="ProtNLM"/>
    </source>
</evidence>
<evidence type="ECO:0000313" key="5">
    <source>
        <dbReference type="Proteomes" id="UP000326198"/>
    </source>
</evidence>
<name>A0A5N7AZ69_9EURO</name>
<dbReference type="Proteomes" id="UP000326198">
    <property type="component" value="Unassembled WGS sequence"/>
</dbReference>
<sequence length="231" mass="26650">MVKPRYSRLDTNDAEAEAEADAFENGMRPRRGSTQCTTDARCARHLSTWSPALEAVEYVDVEFQNAFHQPSIYRGAPNEEREKSWFDLWNFGNLNVPLDKLVLLNKSTATDWIRVPPEHGGGVSGAIEVFHQIHCLDLIRQYTYRHEYDYSKTPAFDAEPHMVRAHIDHCIETIRMYLMCVGDVTPYLMISAPSRPLGELPDFNTKHKCRNYTKLQEWMRENTIPGSSENQ</sequence>
<dbReference type="InterPro" id="IPR021765">
    <property type="entry name" value="UstYa-like"/>
</dbReference>
<dbReference type="AlphaFoldDB" id="A0A5N7AZ69"/>
<gene>
    <name evidence="4" type="ORF">BDV26DRAFT_284484</name>
</gene>
<feature type="region of interest" description="Disordered" evidence="3">
    <location>
        <begin position="1"/>
        <end position="34"/>
    </location>
</feature>
<reference evidence="4 5" key="1">
    <citation type="submission" date="2019-04" db="EMBL/GenBank/DDBJ databases">
        <title>Friends and foes A comparative genomics studyof 23 Aspergillus species from section Flavi.</title>
        <authorList>
            <consortium name="DOE Joint Genome Institute"/>
            <person name="Kjaerbolling I."/>
            <person name="Vesth T."/>
            <person name="Frisvad J.C."/>
            <person name="Nybo J.L."/>
            <person name="Theobald S."/>
            <person name="Kildgaard S."/>
            <person name="Isbrandt T."/>
            <person name="Kuo A."/>
            <person name="Sato A."/>
            <person name="Lyhne E.K."/>
            <person name="Kogle M.E."/>
            <person name="Wiebenga A."/>
            <person name="Kun R.S."/>
            <person name="Lubbers R.J."/>
            <person name="Makela M.R."/>
            <person name="Barry K."/>
            <person name="Chovatia M."/>
            <person name="Clum A."/>
            <person name="Daum C."/>
            <person name="Haridas S."/>
            <person name="He G."/>
            <person name="LaButti K."/>
            <person name="Lipzen A."/>
            <person name="Mondo S."/>
            <person name="Riley R."/>
            <person name="Salamov A."/>
            <person name="Simmons B.A."/>
            <person name="Magnuson J.K."/>
            <person name="Henrissat B."/>
            <person name="Mortensen U.H."/>
            <person name="Larsen T.O."/>
            <person name="Devries R.P."/>
            <person name="Grigoriev I.V."/>
            <person name="Machida M."/>
            <person name="Baker S.E."/>
            <person name="Andersen M.R."/>
        </authorList>
    </citation>
    <scope>NUCLEOTIDE SEQUENCE [LARGE SCALE GENOMIC DNA]</scope>
    <source>
        <strain evidence="4 5">IBT 29228</strain>
    </source>
</reference>
<accession>A0A5N7AZ69</accession>